<protein>
    <submittedName>
        <fullName evidence="1">HEAT repeat domain-containing protein</fullName>
    </submittedName>
</protein>
<evidence type="ECO:0000313" key="2">
    <source>
        <dbReference type="Proteomes" id="UP001165367"/>
    </source>
</evidence>
<dbReference type="RefSeq" id="WP_237869129.1">
    <property type="nucleotide sequence ID" value="NZ_JAKLTR010000002.1"/>
</dbReference>
<dbReference type="InterPro" id="IPR011989">
    <property type="entry name" value="ARM-like"/>
</dbReference>
<keyword evidence="2" id="KW-1185">Reference proteome</keyword>
<evidence type="ECO:0000313" key="1">
    <source>
        <dbReference type="EMBL" id="MCG2613628.1"/>
    </source>
</evidence>
<organism evidence="1 2">
    <name type="scientific">Terrimonas ginsenosidimutans</name>
    <dbReference type="NCBI Taxonomy" id="2908004"/>
    <lineage>
        <taxon>Bacteria</taxon>
        <taxon>Pseudomonadati</taxon>
        <taxon>Bacteroidota</taxon>
        <taxon>Chitinophagia</taxon>
        <taxon>Chitinophagales</taxon>
        <taxon>Chitinophagaceae</taxon>
        <taxon>Terrimonas</taxon>
    </lineage>
</organism>
<dbReference type="Proteomes" id="UP001165367">
    <property type="component" value="Unassembled WGS sequence"/>
</dbReference>
<proteinExistence type="predicted"/>
<dbReference type="EMBL" id="JAKLTR010000002">
    <property type="protein sequence ID" value="MCG2613628.1"/>
    <property type="molecule type" value="Genomic_DNA"/>
</dbReference>
<reference evidence="1" key="1">
    <citation type="submission" date="2022-01" db="EMBL/GenBank/DDBJ databases">
        <authorList>
            <person name="Jo J.-H."/>
            <person name="Im W.-T."/>
        </authorList>
    </citation>
    <scope>NUCLEOTIDE SEQUENCE</scope>
    <source>
        <strain evidence="1">NA20</strain>
    </source>
</reference>
<comment type="caution">
    <text evidence="1">The sequence shown here is derived from an EMBL/GenBank/DDBJ whole genome shotgun (WGS) entry which is preliminary data.</text>
</comment>
<dbReference type="SUPFAM" id="SSF48371">
    <property type="entry name" value="ARM repeat"/>
    <property type="match status" value="1"/>
</dbReference>
<dbReference type="Gene3D" id="1.25.10.10">
    <property type="entry name" value="Leucine-rich Repeat Variant"/>
    <property type="match status" value="1"/>
</dbReference>
<name>A0ABS9KMU2_9BACT</name>
<accession>A0ABS9KMU2</accession>
<dbReference type="InterPro" id="IPR016024">
    <property type="entry name" value="ARM-type_fold"/>
</dbReference>
<sequence length="342" mass="38191">MKKLLPFLSFFFAGTLYAQPDRLGIIEIYGASDKNIASIKTAIRVVEGDRIDRSVLNKAEIEKRIKTVKGISHTDVTLICCEEVQGRSILYIGVAGHNAQLIKPGPDPSGAAKLDSFILGTYDRYNNVLREAVLAGQATENNDQGHIWLDYPPAKPIQDSLIAYAFANLPLLKTVVRSSTFTDHRRAASWIIGFAKNKKEIIADLLIASDDKDETVRNNATRALGVIARYADQHPTAEIKIPAEHFIRHLQSIVWTDRNKSAMLLESLTANRDKSVLNKIERTSLPQIIEMARWKNPGHAMFAFIILGRIAGISEEKIFAAFTSGKRLMVVNEWTNAIRKKQ</sequence>
<gene>
    <name evidence="1" type="ORF">LZZ85_05020</name>
</gene>